<gene>
    <name evidence="1" type="ORF">PsorP6_006636</name>
</gene>
<reference evidence="1 2" key="1">
    <citation type="journal article" date="2022" name="bioRxiv">
        <title>The genome of the oomycete Peronosclerospora sorghi, a cosmopolitan pathogen of maize and sorghum, is inflated with dispersed pseudogenes.</title>
        <authorList>
            <person name="Fletcher K."/>
            <person name="Martin F."/>
            <person name="Isakeit T."/>
            <person name="Cavanaugh K."/>
            <person name="Magill C."/>
            <person name="Michelmore R."/>
        </authorList>
    </citation>
    <scope>NUCLEOTIDE SEQUENCE [LARGE SCALE GENOMIC DNA]</scope>
    <source>
        <strain evidence="1">P6</strain>
    </source>
</reference>
<keyword evidence="2" id="KW-1185">Reference proteome</keyword>
<dbReference type="EMBL" id="CM047583">
    <property type="protein sequence ID" value="KAI9912969.1"/>
    <property type="molecule type" value="Genomic_DNA"/>
</dbReference>
<comment type="caution">
    <text evidence="1">The sequence shown here is derived from an EMBL/GenBank/DDBJ whole genome shotgun (WGS) entry which is preliminary data.</text>
</comment>
<sequence>MNGRLVASNPRFSQFFAEAKIISRSTPVARSLNGRAGANGPVASESETLVLRATPSIKRYNIAQFDLPELPHFSSCA</sequence>
<proteinExistence type="predicted"/>
<accession>A0ACC0W2K7</accession>
<protein>
    <submittedName>
        <fullName evidence="1">Uncharacterized protein</fullName>
    </submittedName>
</protein>
<evidence type="ECO:0000313" key="2">
    <source>
        <dbReference type="Proteomes" id="UP001163321"/>
    </source>
</evidence>
<dbReference type="Proteomes" id="UP001163321">
    <property type="component" value="Chromosome 4"/>
</dbReference>
<name>A0ACC0W2K7_9STRA</name>
<evidence type="ECO:0000313" key="1">
    <source>
        <dbReference type="EMBL" id="KAI9912969.1"/>
    </source>
</evidence>
<organism evidence="1 2">
    <name type="scientific">Peronosclerospora sorghi</name>
    <dbReference type="NCBI Taxonomy" id="230839"/>
    <lineage>
        <taxon>Eukaryota</taxon>
        <taxon>Sar</taxon>
        <taxon>Stramenopiles</taxon>
        <taxon>Oomycota</taxon>
        <taxon>Peronosporomycetes</taxon>
        <taxon>Peronosporales</taxon>
        <taxon>Peronosporaceae</taxon>
        <taxon>Peronosclerospora</taxon>
    </lineage>
</organism>